<reference evidence="2" key="1">
    <citation type="submission" date="2019-03" db="EMBL/GenBank/DDBJ databases">
        <title>Long read genome sequence of the mycoparasitic Pythium oligandrum ATCC 38472 isolated from sugarbeet rhizosphere.</title>
        <authorList>
            <person name="Gaulin E."/>
        </authorList>
    </citation>
    <scope>NUCLEOTIDE SEQUENCE</scope>
    <source>
        <strain evidence="2">ATCC 38472_TT</strain>
    </source>
</reference>
<proteinExistence type="predicted"/>
<accession>A0A8K1CW37</accession>
<dbReference type="AlphaFoldDB" id="A0A8K1CW37"/>
<feature type="region of interest" description="Disordered" evidence="1">
    <location>
        <begin position="35"/>
        <end position="85"/>
    </location>
</feature>
<gene>
    <name evidence="2" type="ORF">Poli38472_001842</name>
</gene>
<evidence type="ECO:0000313" key="2">
    <source>
        <dbReference type="EMBL" id="TMW69686.1"/>
    </source>
</evidence>
<organism evidence="2 3">
    <name type="scientific">Pythium oligandrum</name>
    <name type="common">Mycoparasitic fungus</name>
    <dbReference type="NCBI Taxonomy" id="41045"/>
    <lineage>
        <taxon>Eukaryota</taxon>
        <taxon>Sar</taxon>
        <taxon>Stramenopiles</taxon>
        <taxon>Oomycota</taxon>
        <taxon>Peronosporomycetes</taxon>
        <taxon>Pythiales</taxon>
        <taxon>Pythiaceae</taxon>
        <taxon>Pythium</taxon>
    </lineage>
</organism>
<keyword evidence="3" id="KW-1185">Reference proteome</keyword>
<feature type="compositionally biased region" description="Polar residues" evidence="1">
    <location>
        <begin position="142"/>
        <end position="154"/>
    </location>
</feature>
<dbReference type="EMBL" id="SPLM01000001">
    <property type="protein sequence ID" value="TMW69686.1"/>
    <property type="molecule type" value="Genomic_DNA"/>
</dbReference>
<dbReference type="Proteomes" id="UP000794436">
    <property type="component" value="Unassembled WGS sequence"/>
</dbReference>
<sequence>MGQAFSDCWCCGDRRVNDVLNDSLQEKLLDDTKVTAVEDRSGTPTPRRRRDSKADASSIYENESERSTSSRIYQSEASDDEDGAANCVVKRRATTHTDSHGWDMDEFEHGGDFAQEGEDEALRFDEESRVSRLVSDRSVRSTIDSYASGVSSPRFSDDPRGGLRGSRLFDDEDDGDKHSLRRRASATRDSSRYGPGTDSEDERLYGSDMGSFLDTDSSRTSFLDSRRMLEGTTSPSKQH</sequence>
<feature type="region of interest" description="Disordered" evidence="1">
    <location>
        <begin position="127"/>
        <end position="239"/>
    </location>
</feature>
<protein>
    <submittedName>
        <fullName evidence="2">Uncharacterized protein</fullName>
    </submittedName>
</protein>
<name>A0A8K1CW37_PYTOL</name>
<feature type="compositionally biased region" description="Polar residues" evidence="1">
    <location>
        <begin position="214"/>
        <end position="223"/>
    </location>
</feature>
<evidence type="ECO:0000256" key="1">
    <source>
        <dbReference type="SAM" id="MobiDB-lite"/>
    </source>
</evidence>
<comment type="caution">
    <text evidence="2">The sequence shown here is derived from an EMBL/GenBank/DDBJ whole genome shotgun (WGS) entry which is preliminary data.</text>
</comment>
<feature type="compositionally biased region" description="Basic and acidic residues" evidence="1">
    <location>
        <begin position="127"/>
        <end position="139"/>
    </location>
</feature>
<evidence type="ECO:0000313" key="3">
    <source>
        <dbReference type="Proteomes" id="UP000794436"/>
    </source>
</evidence>